<keyword evidence="2" id="KW-0472">Membrane</keyword>
<evidence type="ECO:0000256" key="1">
    <source>
        <dbReference type="SAM" id="MobiDB-lite"/>
    </source>
</evidence>
<feature type="transmembrane region" description="Helical" evidence="2">
    <location>
        <begin position="6"/>
        <end position="26"/>
    </location>
</feature>
<keyword evidence="2" id="KW-0812">Transmembrane</keyword>
<evidence type="ECO:0000313" key="3">
    <source>
        <dbReference type="EMBL" id="AWY08833.1"/>
    </source>
</evidence>
<keyword evidence="4" id="KW-1185">Reference proteome</keyword>
<name>A0A2Z4QFT5_9CAUD</name>
<organism evidence="3 4">
    <name type="scientific">Ruegeria phage vB_RpoP-V12</name>
    <dbReference type="NCBI Taxonomy" id="2218611"/>
    <lineage>
        <taxon>Viruses</taxon>
        <taxon>Duplodnaviria</taxon>
        <taxon>Heunggongvirae</taxon>
        <taxon>Uroviricota</taxon>
        <taxon>Caudoviricetes</taxon>
        <taxon>Schitoviridae</taxon>
        <taxon>Rhodovirinae</taxon>
        <taxon>Aorunvirus</taxon>
        <taxon>Aorunvirus V12</taxon>
    </lineage>
</organism>
<evidence type="ECO:0000313" key="4">
    <source>
        <dbReference type="Proteomes" id="UP000251856"/>
    </source>
</evidence>
<dbReference type="Proteomes" id="UP000251856">
    <property type="component" value="Segment"/>
</dbReference>
<keyword evidence="2" id="KW-1133">Transmembrane helix</keyword>
<evidence type="ECO:0000256" key="2">
    <source>
        <dbReference type="SAM" id="Phobius"/>
    </source>
</evidence>
<reference evidence="3 4" key="1">
    <citation type="submission" date="2018-03" db="EMBL/GenBank/DDBJ databases">
        <title>Diverse roseophages infecting R. pomeroyi DSS-3.</title>
        <authorList>
            <person name="Zhan Y."/>
            <person name="Chen F."/>
            <person name="Wommack E.K."/>
            <person name="Nasko D."/>
        </authorList>
    </citation>
    <scope>NUCLEOTIDE SEQUENCE [LARGE SCALE GENOMIC DNA]</scope>
</reference>
<feature type="compositionally biased region" description="Basic residues" evidence="1">
    <location>
        <begin position="119"/>
        <end position="129"/>
    </location>
</feature>
<accession>A0A2Z4QFT5</accession>
<gene>
    <name evidence="3" type="ORF">vBRpoPV12_46</name>
</gene>
<sequence>MEQAIMSTAVVLIGLTLVGLLIQILNQIRLMKTMDRILTMEDRILARLLMADQTTLEMTMEGTPITMEDLILRDLEEQMTGAKTMETMAMETMMTDMTLPTPEKDMVAPTETQTAPTKTARRGKGKVTE</sequence>
<protein>
    <submittedName>
        <fullName evidence="3">Uncharacterized protein</fullName>
    </submittedName>
</protein>
<dbReference type="EMBL" id="MH015250">
    <property type="protein sequence ID" value="AWY08833.1"/>
    <property type="molecule type" value="Genomic_DNA"/>
</dbReference>
<proteinExistence type="predicted"/>
<feature type="region of interest" description="Disordered" evidence="1">
    <location>
        <begin position="100"/>
        <end position="129"/>
    </location>
</feature>